<evidence type="ECO:0000256" key="2">
    <source>
        <dbReference type="ARBA" id="ARBA00022722"/>
    </source>
</evidence>
<reference evidence="7" key="1">
    <citation type="submission" date="2022-10" db="EMBL/GenBank/DDBJ databases">
        <title>Tapping the CABI collections for fungal endophytes: first genome assemblies for Collariella, Neodidymelliopsis, Ascochyta clinopodiicola, Didymella pomorum, Didymosphaeria variabile, Neocosmospora piperis and Neocucurbitaria cava.</title>
        <authorList>
            <person name="Hill R."/>
        </authorList>
    </citation>
    <scope>NUCLEOTIDE SEQUENCE</scope>
    <source>
        <strain evidence="7">IMI 356815</strain>
    </source>
</reference>
<dbReference type="GeneID" id="80910173"/>
<sequence length="683" mass="76549">MWPSTFSIFKGQACPSVDTCKLPNCLFSHKPSTTPAGSAASHNIELSTNGQPHAKRLRVDSDAVQSTVQAEATLNEVDPLVFTGLRVSKPISKPTSTPSKQQTVTAQASTQPPTDAETNHALPRTATRPVSPPPSKASTEARTQPEKEVSLFPRKLQNEPAPFQARLARLKMLHDFMVPFNNKLLSAKNPATKALHLSANQLRKLAVDEEAKIAIEHRSIYDNVIKHHIVAYKKMSQEDWVKARREAVAKDREELPKKPPPKKVETGMTLKEEVIFLSTMLAPQSSLEAHGFVTKDPTDSEIEECRQTQILSDFWEVCDRCRTRFQAFPDRREEDGAVTVGGKCRYHWGKRVWPKRERGKDPEPAKWACCNETVGTEGCTESDTHVYKFTDVKRMSLAMRFIETPENDKVEPHTAVCFDCEMGYTTQGFELLRLTVIDWPSHRPLIDVLVRPLGFILDLNTQWSGVTMDQFINAKPYDPANPKPKRTDLRIVESPYAARELFLAHVSPTTPVLGHALENDLNVIRLIHPTIVDTVILYPTKSGLPYRHSLKTLAKQFLGIDIQQGGASGHDSYEDARTTGELVRSKVGYRWKQLKYEGWTISEDGVYPPLPAGLPPPSIPATPSMIPRPITVNTSYSTTTKRKLEDCEGYEDDSLEEPLNANGGTTTKQLFLYENDNLDEPIR</sequence>
<keyword evidence="4 7" id="KW-0269">Exonuclease</keyword>
<dbReference type="RefSeq" id="XP_056069660.1">
    <property type="nucleotide sequence ID" value="XM_056215413.1"/>
</dbReference>
<dbReference type="GO" id="GO:0003676">
    <property type="term" value="F:nucleic acid binding"/>
    <property type="evidence" value="ECO:0007669"/>
    <property type="project" value="InterPro"/>
</dbReference>
<feature type="region of interest" description="Disordered" evidence="5">
    <location>
        <begin position="89"/>
        <end position="152"/>
    </location>
</feature>
<proteinExistence type="inferred from homology"/>
<dbReference type="InterPro" id="IPR047021">
    <property type="entry name" value="REXO1/3/4-like"/>
</dbReference>
<evidence type="ECO:0000259" key="6">
    <source>
        <dbReference type="SMART" id="SM00479"/>
    </source>
</evidence>
<comment type="caution">
    <text evidence="7">The sequence shown here is derived from an EMBL/GenBank/DDBJ whole genome shotgun (WGS) entry which is preliminary data.</text>
</comment>
<keyword evidence="3" id="KW-0378">Hydrolase</keyword>
<dbReference type="InterPro" id="IPR012337">
    <property type="entry name" value="RNaseH-like_sf"/>
</dbReference>
<evidence type="ECO:0000313" key="7">
    <source>
        <dbReference type="EMBL" id="KAJ4351304.1"/>
    </source>
</evidence>
<dbReference type="InterPro" id="IPR034922">
    <property type="entry name" value="REX1-like_exo"/>
</dbReference>
<evidence type="ECO:0000256" key="3">
    <source>
        <dbReference type="ARBA" id="ARBA00022801"/>
    </source>
</evidence>
<gene>
    <name evidence="7" type="primary">REX3</name>
    <name evidence="7" type="ORF">N0V89_006643</name>
</gene>
<dbReference type="OrthoDB" id="3996471at2759"/>
<protein>
    <submittedName>
        <fullName evidence="7">RNA exonuclease 3</fullName>
    </submittedName>
</protein>
<dbReference type="GO" id="GO:0005634">
    <property type="term" value="C:nucleus"/>
    <property type="evidence" value="ECO:0007669"/>
    <property type="project" value="TreeGrafter"/>
</dbReference>
<accession>A0A9W8XHR2</accession>
<dbReference type="Proteomes" id="UP001140513">
    <property type="component" value="Unassembled WGS sequence"/>
</dbReference>
<feature type="region of interest" description="Disordered" evidence="5">
    <location>
        <begin position="647"/>
        <end position="668"/>
    </location>
</feature>
<dbReference type="CDD" id="cd06145">
    <property type="entry name" value="REX1_like"/>
    <property type="match status" value="1"/>
</dbReference>
<comment type="similarity">
    <text evidence="1">Belongs to the REXO1/REXO3 family.</text>
</comment>
<feature type="compositionally biased region" description="Polar residues" evidence="5">
    <location>
        <begin position="101"/>
        <end position="113"/>
    </location>
</feature>
<dbReference type="Gene3D" id="3.30.420.10">
    <property type="entry name" value="Ribonuclease H-like superfamily/Ribonuclease H"/>
    <property type="match status" value="1"/>
</dbReference>
<evidence type="ECO:0000313" key="8">
    <source>
        <dbReference type="Proteomes" id="UP001140513"/>
    </source>
</evidence>
<feature type="domain" description="Exonuclease" evidence="6">
    <location>
        <begin position="414"/>
        <end position="592"/>
    </location>
</feature>
<dbReference type="GO" id="GO:0004527">
    <property type="term" value="F:exonuclease activity"/>
    <property type="evidence" value="ECO:0007669"/>
    <property type="project" value="UniProtKB-KW"/>
</dbReference>
<evidence type="ECO:0000256" key="4">
    <source>
        <dbReference type="ARBA" id="ARBA00022839"/>
    </source>
</evidence>
<feature type="compositionally biased region" description="Acidic residues" evidence="5">
    <location>
        <begin position="647"/>
        <end position="656"/>
    </location>
</feature>
<evidence type="ECO:0000256" key="5">
    <source>
        <dbReference type="SAM" id="MobiDB-lite"/>
    </source>
</evidence>
<dbReference type="AlphaFoldDB" id="A0A9W8XHR2"/>
<dbReference type="InterPro" id="IPR036397">
    <property type="entry name" value="RNaseH_sf"/>
</dbReference>
<dbReference type="SUPFAM" id="SSF53098">
    <property type="entry name" value="Ribonuclease H-like"/>
    <property type="match status" value="1"/>
</dbReference>
<dbReference type="EMBL" id="JAPEUX010000005">
    <property type="protein sequence ID" value="KAJ4351304.1"/>
    <property type="molecule type" value="Genomic_DNA"/>
</dbReference>
<dbReference type="PANTHER" id="PTHR12801">
    <property type="entry name" value="RNA EXONUCLEASE REXO1 / RECO3 FAMILY MEMBER-RELATED"/>
    <property type="match status" value="1"/>
</dbReference>
<dbReference type="SMART" id="SM00479">
    <property type="entry name" value="EXOIII"/>
    <property type="match status" value="1"/>
</dbReference>
<feature type="compositionally biased region" description="Low complexity" evidence="5">
    <location>
        <begin position="89"/>
        <end position="100"/>
    </location>
</feature>
<dbReference type="PANTHER" id="PTHR12801:SF112">
    <property type="entry name" value="RNA EXONUCLEASE 3"/>
    <property type="match status" value="1"/>
</dbReference>
<keyword evidence="8" id="KW-1185">Reference proteome</keyword>
<dbReference type="InterPro" id="IPR013520">
    <property type="entry name" value="Ribonucl_H"/>
</dbReference>
<keyword evidence="2" id="KW-0540">Nuclease</keyword>
<organism evidence="7 8">
    <name type="scientific">Didymosphaeria variabile</name>
    <dbReference type="NCBI Taxonomy" id="1932322"/>
    <lineage>
        <taxon>Eukaryota</taxon>
        <taxon>Fungi</taxon>
        <taxon>Dikarya</taxon>
        <taxon>Ascomycota</taxon>
        <taxon>Pezizomycotina</taxon>
        <taxon>Dothideomycetes</taxon>
        <taxon>Pleosporomycetidae</taxon>
        <taxon>Pleosporales</taxon>
        <taxon>Massarineae</taxon>
        <taxon>Didymosphaeriaceae</taxon>
        <taxon>Didymosphaeria</taxon>
    </lineage>
</organism>
<evidence type="ECO:0000256" key="1">
    <source>
        <dbReference type="ARBA" id="ARBA00006357"/>
    </source>
</evidence>
<name>A0A9W8XHR2_9PLEO</name>